<organism evidence="1">
    <name type="scientific">Anguilla anguilla</name>
    <name type="common">European freshwater eel</name>
    <name type="synonym">Muraena anguilla</name>
    <dbReference type="NCBI Taxonomy" id="7936"/>
    <lineage>
        <taxon>Eukaryota</taxon>
        <taxon>Metazoa</taxon>
        <taxon>Chordata</taxon>
        <taxon>Craniata</taxon>
        <taxon>Vertebrata</taxon>
        <taxon>Euteleostomi</taxon>
        <taxon>Actinopterygii</taxon>
        <taxon>Neopterygii</taxon>
        <taxon>Teleostei</taxon>
        <taxon>Anguilliformes</taxon>
        <taxon>Anguillidae</taxon>
        <taxon>Anguilla</taxon>
    </lineage>
</organism>
<dbReference type="AlphaFoldDB" id="A0A0E9QTY4"/>
<sequence length="20" mass="2431">MNTRFLVKIRNLRTSCFFIA</sequence>
<evidence type="ECO:0000313" key="1">
    <source>
        <dbReference type="EMBL" id="JAH20431.1"/>
    </source>
</evidence>
<accession>A0A0E9QTY4</accession>
<reference evidence="1" key="2">
    <citation type="journal article" date="2015" name="Fish Shellfish Immunol.">
        <title>Early steps in the European eel (Anguilla anguilla)-Vibrio vulnificus interaction in the gills: Role of the RtxA13 toxin.</title>
        <authorList>
            <person name="Callol A."/>
            <person name="Pajuelo D."/>
            <person name="Ebbesson L."/>
            <person name="Teles M."/>
            <person name="MacKenzie S."/>
            <person name="Amaro C."/>
        </authorList>
    </citation>
    <scope>NUCLEOTIDE SEQUENCE</scope>
</reference>
<protein>
    <submittedName>
        <fullName evidence="1">Uncharacterized protein</fullName>
    </submittedName>
</protein>
<dbReference type="EMBL" id="GBXM01088146">
    <property type="protein sequence ID" value="JAH20431.1"/>
    <property type="molecule type" value="Transcribed_RNA"/>
</dbReference>
<proteinExistence type="predicted"/>
<name>A0A0E9QTY4_ANGAN</name>
<reference evidence="1" key="1">
    <citation type="submission" date="2014-11" db="EMBL/GenBank/DDBJ databases">
        <authorList>
            <person name="Amaro Gonzalez C."/>
        </authorList>
    </citation>
    <scope>NUCLEOTIDE SEQUENCE</scope>
</reference>